<proteinExistence type="predicted"/>
<dbReference type="PANTHER" id="PTHR47481:SF34">
    <property type="entry name" value="CCHC-TYPE DOMAIN-CONTAINING PROTEIN"/>
    <property type="match status" value="1"/>
</dbReference>
<keyword evidence="2" id="KW-1185">Reference proteome</keyword>
<protein>
    <submittedName>
        <fullName evidence="1">Uncharacterized protein</fullName>
    </submittedName>
</protein>
<dbReference type="PANTHER" id="PTHR47481">
    <property type="match status" value="1"/>
</dbReference>
<organism evidence="1 2">
    <name type="scientific">Stephania cephalantha</name>
    <dbReference type="NCBI Taxonomy" id="152367"/>
    <lineage>
        <taxon>Eukaryota</taxon>
        <taxon>Viridiplantae</taxon>
        <taxon>Streptophyta</taxon>
        <taxon>Embryophyta</taxon>
        <taxon>Tracheophyta</taxon>
        <taxon>Spermatophyta</taxon>
        <taxon>Magnoliopsida</taxon>
        <taxon>Ranunculales</taxon>
        <taxon>Menispermaceae</taxon>
        <taxon>Menispermoideae</taxon>
        <taxon>Cissampelideae</taxon>
        <taxon>Stephania</taxon>
    </lineage>
</organism>
<name>A0AAP0KSL6_9MAGN</name>
<accession>A0AAP0KSL6</accession>
<gene>
    <name evidence="1" type="ORF">Scep_004521</name>
</gene>
<evidence type="ECO:0000313" key="2">
    <source>
        <dbReference type="Proteomes" id="UP001419268"/>
    </source>
</evidence>
<comment type="caution">
    <text evidence="1">The sequence shown here is derived from an EMBL/GenBank/DDBJ whole genome shotgun (WGS) entry which is preliminary data.</text>
</comment>
<reference evidence="1 2" key="1">
    <citation type="submission" date="2024-01" db="EMBL/GenBank/DDBJ databases">
        <title>Genome assemblies of Stephania.</title>
        <authorList>
            <person name="Yang L."/>
        </authorList>
    </citation>
    <scope>NUCLEOTIDE SEQUENCE [LARGE SCALE GENOMIC DNA]</scope>
    <source>
        <strain evidence="1">JXDWG</strain>
        <tissue evidence="1">Leaf</tissue>
    </source>
</reference>
<dbReference type="EMBL" id="JBBNAG010000002">
    <property type="protein sequence ID" value="KAK9157947.1"/>
    <property type="molecule type" value="Genomic_DNA"/>
</dbReference>
<dbReference type="AlphaFoldDB" id="A0AAP0KSL6"/>
<evidence type="ECO:0000313" key="1">
    <source>
        <dbReference type="EMBL" id="KAK9157947.1"/>
    </source>
</evidence>
<dbReference type="Proteomes" id="UP001419268">
    <property type="component" value="Unassembled WGS sequence"/>
</dbReference>
<sequence length="108" mass="12260">MNTLKVASEVITPKKRTTSHELWSAIERHCAISSKPQIQVIKKMMLTTRKGYLKMCEYLAKMKELADELVIASAPLSNGDLIFNALLGFEANYLSMTTVLQRQVDLDW</sequence>